<name>A0ABV0N4Q8_9TELE</name>
<sequence>ASCGCSNMLAFSINSFGLCDPPLCVTSLRILAVISLTAASRTPVGSLSVPVVRSVLVFWFQCRSRLVPLFVVTHHPDDSAQRATGGGNPVTMTTVQKMENGRTESVINRTMRMEMLN</sequence>
<proteinExistence type="predicted"/>
<evidence type="ECO:0000313" key="1">
    <source>
        <dbReference type="EMBL" id="MEQ2166336.1"/>
    </source>
</evidence>
<evidence type="ECO:0000313" key="2">
    <source>
        <dbReference type="Proteomes" id="UP001476798"/>
    </source>
</evidence>
<reference evidence="1 2" key="1">
    <citation type="submission" date="2021-06" db="EMBL/GenBank/DDBJ databases">
        <authorList>
            <person name="Palmer J.M."/>
        </authorList>
    </citation>
    <scope>NUCLEOTIDE SEQUENCE [LARGE SCALE GENOMIC DNA]</scope>
    <source>
        <strain evidence="1 2">GA_2019</strain>
        <tissue evidence="1">Muscle</tissue>
    </source>
</reference>
<protein>
    <submittedName>
        <fullName evidence="1">Uncharacterized protein</fullName>
    </submittedName>
</protein>
<organism evidence="1 2">
    <name type="scientific">Goodea atripinnis</name>
    <dbReference type="NCBI Taxonomy" id="208336"/>
    <lineage>
        <taxon>Eukaryota</taxon>
        <taxon>Metazoa</taxon>
        <taxon>Chordata</taxon>
        <taxon>Craniata</taxon>
        <taxon>Vertebrata</taxon>
        <taxon>Euteleostomi</taxon>
        <taxon>Actinopterygii</taxon>
        <taxon>Neopterygii</taxon>
        <taxon>Teleostei</taxon>
        <taxon>Neoteleostei</taxon>
        <taxon>Acanthomorphata</taxon>
        <taxon>Ovalentaria</taxon>
        <taxon>Atherinomorphae</taxon>
        <taxon>Cyprinodontiformes</taxon>
        <taxon>Goodeidae</taxon>
        <taxon>Goodea</taxon>
    </lineage>
</organism>
<feature type="non-terminal residue" evidence="1">
    <location>
        <position position="1"/>
    </location>
</feature>
<keyword evidence="2" id="KW-1185">Reference proteome</keyword>
<comment type="caution">
    <text evidence="1">The sequence shown here is derived from an EMBL/GenBank/DDBJ whole genome shotgun (WGS) entry which is preliminary data.</text>
</comment>
<gene>
    <name evidence="1" type="ORF">GOODEAATRI_026913</name>
</gene>
<accession>A0ABV0N4Q8</accession>
<dbReference type="EMBL" id="JAHRIO010023411">
    <property type="protein sequence ID" value="MEQ2166336.1"/>
    <property type="molecule type" value="Genomic_DNA"/>
</dbReference>
<dbReference type="Proteomes" id="UP001476798">
    <property type="component" value="Unassembled WGS sequence"/>
</dbReference>